<evidence type="ECO:0000256" key="4">
    <source>
        <dbReference type="ARBA" id="ARBA00022475"/>
    </source>
</evidence>
<dbReference type="PANTHER" id="PTHR43141">
    <property type="entry name" value="CYTOCHROME BD2 SUBUNIT II"/>
    <property type="match status" value="1"/>
</dbReference>
<feature type="transmembrane region" description="Helical" evidence="12">
    <location>
        <begin position="160"/>
        <end position="182"/>
    </location>
</feature>
<feature type="transmembrane region" description="Helical" evidence="12">
    <location>
        <begin position="82"/>
        <end position="99"/>
    </location>
</feature>
<accession>A0A1C5JQU1</accession>
<dbReference type="EMBL" id="LT607754">
    <property type="protein sequence ID" value="SCG72599.1"/>
    <property type="molecule type" value="Genomic_DNA"/>
</dbReference>
<keyword evidence="5" id="KW-0349">Heme</keyword>
<protein>
    <submittedName>
        <fullName evidence="13">Cytochrome bd-I ubiquinol oxidase subunit 2 apoprotein</fullName>
    </submittedName>
</protein>
<evidence type="ECO:0000256" key="7">
    <source>
        <dbReference type="ARBA" id="ARBA00022723"/>
    </source>
</evidence>
<keyword evidence="7" id="KW-0479">Metal-binding</keyword>
<feature type="transmembrane region" description="Helical" evidence="12">
    <location>
        <begin position="194"/>
        <end position="215"/>
    </location>
</feature>
<gene>
    <name evidence="13" type="ORF">GA0070613_5114</name>
</gene>
<organism evidence="13 14">
    <name type="scientific">Micromonospora inositola</name>
    <dbReference type="NCBI Taxonomy" id="47865"/>
    <lineage>
        <taxon>Bacteria</taxon>
        <taxon>Bacillati</taxon>
        <taxon>Actinomycetota</taxon>
        <taxon>Actinomycetes</taxon>
        <taxon>Micromonosporales</taxon>
        <taxon>Micromonosporaceae</taxon>
        <taxon>Micromonospora</taxon>
    </lineage>
</organism>
<evidence type="ECO:0000313" key="13">
    <source>
        <dbReference type="EMBL" id="SCG72599.1"/>
    </source>
</evidence>
<keyword evidence="10" id="KW-0408">Iron</keyword>
<dbReference type="GO" id="GO:0005886">
    <property type="term" value="C:plasma membrane"/>
    <property type="evidence" value="ECO:0007669"/>
    <property type="project" value="UniProtKB-SubCell"/>
</dbReference>
<keyword evidence="14" id="KW-1185">Reference proteome</keyword>
<dbReference type="GO" id="GO:0046872">
    <property type="term" value="F:metal ion binding"/>
    <property type="evidence" value="ECO:0007669"/>
    <property type="project" value="UniProtKB-KW"/>
</dbReference>
<reference evidence="14" key="1">
    <citation type="submission" date="2016-06" db="EMBL/GenBank/DDBJ databases">
        <authorList>
            <person name="Varghese N."/>
            <person name="Submissions Spin"/>
        </authorList>
    </citation>
    <scope>NUCLEOTIDE SEQUENCE [LARGE SCALE GENOMIC DNA]</scope>
    <source>
        <strain evidence="14">DSM 43819</strain>
    </source>
</reference>
<keyword evidence="9 12" id="KW-1133">Transmembrane helix</keyword>
<dbReference type="NCBIfam" id="TIGR00203">
    <property type="entry name" value="cydB"/>
    <property type="match status" value="1"/>
</dbReference>
<dbReference type="GO" id="GO:0019646">
    <property type="term" value="P:aerobic electron transport chain"/>
    <property type="evidence" value="ECO:0007669"/>
    <property type="project" value="TreeGrafter"/>
</dbReference>
<proteinExistence type="inferred from homology"/>
<comment type="subcellular location">
    <subcellularLocation>
        <location evidence="1">Cell membrane</location>
        <topology evidence="1">Multi-pass membrane protein</topology>
    </subcellularLocation>
</comment>
<evidence type="ECO:0000256" key="6">
    <source>
        <dbReference type="ARBA" id="ARBA00022692"/>
    </source>
</evidence>
<dbReference type="RefSeq" id="WP_089014531.1">
    <property type="nucleotide sequence ID" value="NZ_LT607754.1"/>
</dbReference>
<evidence type="ECO:0000256" key="5">
    <source>
        <dbReference type="ARBA" id="ARBA00022617"/>
    </source>
</evidence>
<keyword evidence="4" id="KW-1003">Cell membrane</keyword>
<dbReference type="PANTHER" id="PTHR43141:SF5">
    <property type="entry name" value="CYTOCHROME BD-I UBIQUINOL OXIDASE SUBUNIT 2"/>
    <property type="match status" value="1"/>
</dbReference>
<dbReference type="Pfam" id="PF02322">
    <property type="entry name" value="Cyt_bd_oxida_II"/>
    <property type="match status" value="1"/>
</dbReference>
<evidence type="ECO:0000256" key="3">
    <source>
        <dbReference type="ARBA" id="ARBA00022448"/>
    </source>
</evidence>
<evidence type="ECO:0000256" key="8">
    <source>
        <dbReference type="ARBA" id="ARBA00022982"/>
    </source>
</evidence>
<evidence type="ECO:0000313" key="14">
    <source>
        <dbReference type="Proteomes" id="UP000198221"/>
    </source>
</evidence>
<keyword evidence="8" id="KW-0249">Electron transport</keyword>
<name>A0A1C5JQU1_9ACTN</name>
<evidence type="ECO:0000256" key="2">
    <source>
        <dbReference type="ARBA" id="ARBA00007543"/>
    </source>
</evidence>
<feature type="transmembrane region" description="Helical" evidence="12">
    <location>
        <begin position="248"/>
        <end position="269"/>
    </location>
</feature>
<evidence type="ECO:0000256" key="12">
    <source>
        <dbReference type="SAM" id="Phobius"/>
    </source>
</evidence>
<feature type="transmembrane region" description="Helical" evidence="12">
    <location>
        <begin position="6"/>
        <end position="36"/>
    </location>
</feature>
<evidence type="ECO:0000256" key="11">
    <source>
        <dbReference type="ARBA" id="ARBA00023136"/>
    </source>
</evidence>
<dbReference type="Proteomes" id="UP000198221">
    <property type="component" value="Chromosome I"/>
</dbReference>
<keyword evidence="6 12" id="KW-0812">Transmembrane</keyword>
<evidence type="ECO:0000256" key="1">
    <source>
        <dbReference type="ARBA" id="ARBA00004651"/>
    </source>
</evidence>
<dbReference type="PIRSF" id="PIRSF000267">
    <property type="entry name" value="Cyt_oxidse_sub2"/>
    <property type="match status" value="1"/>
</dbReference>
<feature type="transmembrane region" description="Helical" evidence="12">
    <location>
        <begin position="297"/>
        <end position="320"/>
    </location>
</feature>
<feature type="transmembrane region" description="Helical" evidence="12">
    <location>
        <begin position="119"/>
        <end position="140"/>
    </location>
</feature>
<dbReference type="InterPro" id="IPR003317">
    <property type="entry name" value="Cyt-d_oxidase_su2"/>
</dbReference>
<sequence length="332" mass="35909">MELTTVWFLLVAVLFTGYFILEGFDFGVGMLLPVLGRDDRERRVLINTIGPVWDGNEVWLITAGGAMFAAFPEWYATLFSGFYLPLLLILLALIARGVAFEYRHKRPEASWKRRWDRAIFFGSLLPAVLWGVAFANILRGVPLDADHEYVGGLLDLLNPYALLGGLTTLALFLTHGAVFIALKTTGEIRERAGALAVKLGVGAAVVAVAFLAWTLTIRSSTAAVVLAVGAALALVGGLAAARVRREGWAFTGTAVAIALAVATLFAALFPNVMPSTLDAAGTLTATNASSTPYTLKVMTWVAVVFTPIVLAYQGWTYWVFRKRIGVVHIPQH</sequence>
<evidence type="ECO:0000256" key="9">
    <source>
        <dbReference type="ARBA" id="ARBA00022989"/>
    </source>
</evidence>
<dbReference type="AlphaFoldDB" id="A0A1C5JQU1"/>
<dbReference type="GO" id="GO:0070069">
    <property type="term" value="C:cytochrome complex"/>
    <property type="evidence" value="ECO:0007669"/>
    <property type="project" value="TreeGrafter"/>
</dbReference>
<feature type="transmembrane region" description="Helical" evidence="12">
    <location>
        <begin position="221"/>
        <end position="241"/>
    </location>
</feature>
<dbReference type="GO" id="GO:0016682">
    <property type="term" value="F:oxidoreductase activity, acting on diphenols and related substances as donors, oxygen as acceptor"/>
    <property type="evidence" value="ECO:0007669"/>
    <property type="project" value="TreeGrafter"/>
</dbReference>
<evidence type="ECO:0000256" key="10">
    <source>
        <dbReference type="ARBA" id="ARBA00023004"/>
    </source>
</evidence>
<keyword evidence="11 12" id="KW-0472">Membrane</keyword>
<comment type="similarity">
    <text evidence="2">Belongs to the cytochrome ubiquinol oxidase subunit 2 family.</text>
</comment>
<keyword evidence="3" id="KW-0813">Transport</keyword>
<dbReference type="OrthoDB" id="9776710at2"/>
<dbReference type="GO" id="GO:0009055">
    <property type="term" value="F:electron transfer activity"/>
    <property type="evidence" value="ECO:0007669"/>
    <property type="project" value="TreeGrafter"/>
</dbReference>